<evidence type="ECO:0000256" key="6">
    <source>
        <dbReference type="SAM" id="Phobius"/>
    </source>
</evidence>
<evidence type="ECO:0000256" key="5">
    <source>
        <dbReference type="SAM" id="MobiDB-lite"/>
    </source>
</evidence>
<feature type="transmembrane region" description="Helical" evidence="6">
    <location>
        <begin position="7"/>
        <end position="30"/>
    </location>
</feature>
<evidence type="ECO:0000259" key="7">
    <source>
        <dbReference type="Pfam" id="PF10277"/>
    </source>
</evidence>
<feature type="transmembrane region" description="Helical" evidence="6">
    <location>
        <begin position="98"/>
        <end position="120"/>
    </location>
</feature>
<evidence type="ECO:0000256" key="1">
    <source>
        <dbReference type="ARBA" id="ARBA00004127"/>
    </source>
</evidence>
<dbReference type="Pfam" id="PF10277">
    <property type="entry name" value="Frag1"/>
    <property type="match status" value="1"/>
</dbReference>
<gene>
    <name evidence="8" type="ORF">B0H63DRAFT_234288</name>
</gene>
<evidence type="ECO:0000313" key="9">
    <source>
        <dbReference type="Proteomes" id="UP001285441"/>
    </source>
</evidence>
<evidence type="ECO:0000313" key="8">
    <source>
        <dbReference type="EMBL" id="KAK3378042.1"/>
    </source>
</evidence>
<dbReference type="GO" id="GO:0005886">
    <property type="term" value="C:plasma membrane"/>
    <property type="evidence" value="ECO:0007669"/>
    <property type="project" value="TreeGrafter"/>
</dbReference>
<evidence type="ECO:0000256" key="4">
    <source>
        <dbReference type="ARBA" id="ARBA00023136"/>
    </source>
</evidence>
<name>A0AAE0NBL6_9PEZI</name>
<feature type="region of interest" description="Disordered" evidence="5">
    <location>
        <begin position="265"/>
        <end position="306"/>
    </location>
</feature>
<comment type="caution">
    <text evidence="8">The sequence shown here is derived from an EMBL/GenBank/DDBJ whole genome shotgun (WGS) entry which is preliminary data.</text>
</comment>
<keyword evidence="3 6" id="KW-1133">Transmembrane helix</keyword>
<protein>
    <submittedName>
        <fullName evidence="8">Frag1/DRAM/Sfk1 family-domain-containing protein</fullName>
    </submittedName>
</protein>
<reference evidence="8" key="2">
    <citation type="submission" date="2023-06" db="EMBL/GenBank/DDBJ databases">
        <authorList>
            <consortium name="Lawrence Berkeley National Laboratory"/>
            <person name="Haridas S."/>
            <person name="Hensen N."/>
            <person name="Bonometti L."/>
            <person name="Westerberg I."/>
            <person name="Brannstrom I.O."/>
            <person name="Guillou S."/>
            <person name="Cros-Aarteil S."/>
            <person name="Calhoun S."/>
            <person name="Kuo A."/>
            <person name="Mondo S."/>
            <person name="Pangilinan J."/>
            <person name="Riley R."/>
            <person name="LaButti K."/>
            <person name="Andreopoulos B."/>
            <person name="Lipzen A."/>
            <person name="Chen C."/>
            <person name="Yanf M."/>
            <person name="Daum C."/>
            <person name="Ng V."/>
            <person name="Clum A."/>
            <person name="Steindorff A."/>
            <person name="Ohm R."/>
            <person name="Martin F."/>
            <person name="Silar P."/>
            <person name="Natvig D."/>
            <person name="Lalanne C."/>
            <person name="Gautier V."/>
            <person name="Ament-velasquez S.L."/>
            <person name="Kruys A."/>
            <person name="Hutchinson M.I."/>
            <person name="Powell A.J."/>
            <person name="Barry K."/>
            <person name="Miller A.N."/>
            <person name="Grigoriev I.V."/>
            <person name="Debuchy R."/>
            <person name="Gladieux P."/>
            <person name="Thoren M.H."/>
            <person name="Johannesson H."/>
        </authorList>
    </citation>
    <scope>NUCLEOTIDE SEQUENCE</scope>
    <source>
        <strain evidence="8">CBS 232.78</strain>
    </source>
</reference>
<reference evidence="8" key="1">
    <citation type="journal article" date="2023" name="Mol. Phylogenet. Evol.">
        <title>Genome-scale phylogeny and comparative genomics of the fungal order Sordariales.</title>
        <authorList>
            <person name="Hensen N."/>
            <person name="Bonometti L."/>
            <person name="Westerberg I."/>
            <person name="Brannstrom I.O."/>
            <person name="Guillou S."/>
            <person name="Cros-Aarteil S."/>
            <person name="Calhoun S."/>
            <person name="Haridas S."/>
            <person name="Kuo A."/>
            <person name="Mondo S."/>
            <person name="Pangilinan J."/>
            <person name="Riley R."/>
            <person name="LaButti K."/>
            <person name="Andreopoulos B."/>
            <person name="Lipzen A."/>
            <person name="Chen C."/>
            <person name="Yan M."/>
            <person name="Daum C."/>
            <person name="Ng V."/>
            <person name="Clum A."/>
            <person name="Steindorff A."/>
            <person name="Ohm R.A."/>
            <person name="Martin F."/>
            <person name="Silar P."/>
            <person name="Natvig D.O."/>
            <person name="Lalanne C."/>
            <person name="Gautier V."/>
            <person name="Ament-Velasquez S.L."/>
            <person name="Kruys A."/>
            <person name="Hutchinson M.I."/>
            <person name="Powell A.J."/>
            <person name="Barry K."/>
            <person name="Miller A.N."/>
            <person name="Grigoriev I.V."/>
            <person name="Debuchy R."/>
            <person name="Gladieux P."/>
            <person name="Hiltunen Thoren M."/>
            <person name="Johannesson H."/>
        </authorList>
    </citation>
    <scope>NUCLEOTIDE SEQUENCE</scope>
    <source>
        <strain evidence="8">CBS 232.78</strain>
    </source>
</reference>
<feature type="transmembrane region" description="Helical" evidence="6">
    <location>
        <begin position="199"/>
        <end position="217"/>
    </location>
</feature>
<keyword evidence="2 6" id="KW-0812">Transmembrane</keyword>
<dbReference type="EMBL" id="JAULSW010000006">
    <property type="protein sequence ID" value="KAK3378042.1"/>
    <property type="molecule type" value="Genomic_DNA"/>
</dbReference>
<accession>A0AAE0NBL6</accession>
<proteinExistence type="predicted"/>
<feature type="domain" description="CWH43-like N-terminal" evidence="7">
    <location>
        <begin position="6"/>
        <end position="221"/>
    </location>
</feature>
<feature type="transmembrane region" description="Helical" evidence="6">
    <location>
        <begin position="60"/>
        <end position="78"/>
    </location>
</feature>
<feature type="compositionally biased region" description="Polar residues" evidence="5">
    <location>
        <begin position="291"/>
        <end position="306"/>
    </location>
</feature>
<evidence type="ECO:0000256" key="3">
    <source>
        <dbReference type="ARBA" id="ARBA00022989"/>
    </source>
</evidence>
<dbReference type="PANTHER" id="PTHR21324:SF2">
    <property type="entry name" value="EG:22E5.9 PROTEIN"/>
    <property type="match status" value="1"/>
</dbReference>
<feature type="transmembrane region" description="Helical" evidence="6">
    <location>
        <begin position="172"/>
        <end position="193"/>
    </location>
</feature>
<dbReference type="PANTHER" id="PTHR21324">
    <property type="entry name" value="FASTING-INDUCIBLE INTEGRAL MEMBRANE PROTEIN TM6P1-RELATED"/>
    <property type="match status" value="1"/>
</dbReference>
<keyword evidence="4 6" id="KW-0472">Membrane</keyword>
<feature type="transmembrane region" description="Helical" evidence="6">
    <location>
        <begin position="132"/>
        <end position="151"/>
    </location>
</feature>
<dbReference type="InterPro" id="IPR019402">
    <property type="entry name" value="CWH43_N"/>
</dbReference>
<organism evidence="8 9">
    <name type="scientific">Podospora didyma</name>
    <dbReference type="NCBI Taxonomy" id="330526"/>
    <lineage>
        <taxon>Eukaryota</taxon>
        <taxon>Fungi</taxon>
        <taxon>Dikarya</taxon>
        <taxon>Ascomycota</taxon>
        <taxon>Pezizomycotina</taxon>
        <taxon>Sordariomycetes</taxon>
        <taxon>Sordariomycetidae</taxon>
        <taxon>Sordariales</taxon>
        <taxon>Podosporaceae</taxon>
        <taxon>Podospora</taxon>
    </lineage>
</organism>
<comment type="subcellular location">
    <subcellularLocation>
        <location evidence="1">Endomembrane system</location>
        <topology evidence="1">Multi-pass membrane protein</topology>
    </subcellularLocation>
</comment>
<evidence type="ECO:0000256" key="2">
    <source>
        <dbReference type="ARBA" id="ARBA00022692"/>
    </source>
</evidence>
<dbReference type="AlphaFoldDB" id="A0AAE0NBL6"/>
<sequence>MLRISYWVFPIVAGMVWLGTLLGLLLFWIIDDNRTHYPSMADSQLIAYISDVGASRLKPLFVTGCVVTSVFLDISFLADLWLRHRGRLVPNTTRGEKILSALTIVFAILGTVGLILLSVFDTAHHPRLHDVFLLLFIAGFVLSAIFICWEYQRLGIRYREHRVLRISFWIKLAFVVVEILLAIAFVSCTFTAHYNAGAVLEWVIAFIFSFYVFSFYVDLYPAVRTKNGTTGGYRTTGAIKSRYSAAQRGGGVGARDMAMAMEEGDTSDRHLTSHSPNHTTAAAAPYHHQPRTTTGYPATNGVPSNF</sequence>
<dbReference type="Proteomes" id="UP001285441">
    <property type="component" value="Unassembled WGS sequence"/>
</dbReference>
<dbReference type="InterPro" id="IPR050911">
    <property type="entry name" value="DRAM/TMEM150_Autophagy_Mod"/>
</dbReference>
<dbReference type="GO" id="GO:0012505">
    <property type="term" value="C:endomembrane system"/>
    <property type="evidence" value="ECO:0007669"/>
    <property type="project" value="UniProtKB-SubCell"/>
</dbReference>
<keyword evidence="9" id="KW-1185">Reference proteome</keyword>